<dbReference type="InterPro" id="IPR001005">
    <property type="entry name" value="SANT/Myb"/>
</dbReference>
<sequence length="577" mass="62953">MHRAATVDSFADDPSDLYTGRLFVPDQLRCIAFSGQGRNANALVCSTLKSFAFYQLLVLLYTTYSAASMVRSTSILHSASSPMDRQNRKGSWTPSEDALLTKMMQSYDGDLAEQHGAKAGHVSWVGIAQHFENRNAKECRKRWKSSLCPGISRGSWTSGEDELLRQAMQIYPGQWAKIARSLGSRTGDQCSSRWRVLSAGAEWNEDRDRILLDYVNRYGKRWAEVRRLRLPMFTNAECRNRYHRIIRRLSAEKRHEAEIETLKLVCSREAAECSSSSSWSSAASTLSSSSDNVAGLSPTSRRASVVSSISSSSSNSSFSGGAVPWYAVDQRGQADDRSMPAQAKAMVTNEMAFDQLMQLAGALVSAWQPTDDPLPQQQQQPLCQDESTLSVQDDRSTLSVQDDRSTLIHAISSFVNSDIPVAGASNMTVSSPLTTSMSRTDGQAWRDVLHLPEYRTMPTATTTPTRPLVGSSAAPTPAPGMMPTRNIQTCRGCGFEPCLCDWANMWLSQASLHPLVELDGFDQLDDKGSTSSIGSTSISDRTGGGAANSLGFNQSLDAVPSPLAGSISAPPPLGWRM</sequence>
<feature type="domain" description="HTH myb-type" evidence="4">
    <location>
        <begin position="88"/>
        <end position="147"/>
    </location>
</feature>
<protein>
    <submittedName>
        <fullName evidence="5">Related to BAS1 - Myb-related transcription factor</fullName>
    </submittedName>
</protein>
<accession>A0A5C3FK79</accession>
<dbReference type="OrthoDB" id="2143914at2759"/>
<gene>
    <name evidence="5" type="ORF">PSANT_01514</name>
</gene>
<reference evidence="5" key="1">
    <citation type="submission" date="2018-03" db="EMBL/GenBank/DDBJ databases">
        <authorList>
            <person name="Guldener U."/>
        </authorList>
    </citation>
    <scope>NUCLEOTIDE SEQUENCE [LARGE SCALE GENOMIC DNA]</scope>
    <source>
        <strain evidence="5">ATCC34888</strain>
    </source>
</reference>
<feature type="domain" description="SANT" evidence="3">
    <location>
        <begin position="151"/>
        <end position="190"/>
    </location>
</feature>
<feature type="domain" description="Myb-like" evidence="2">
    <location>
        <begin position="84"/>
        <end position="147"/>
    </location>
</feature>
<evidence type="ECO:0000259" key="4">
    <source>
        <dbReference type="PROSITE" id="PS51294"/>
    </source>
</evidence>
<feature type="domain" description="HTH myb-type" evidence="4">
    <location>
        <begin position="149"/>
        <end position="202"/>
    </location>
</feature>
<dbReference type="PROSITE" id="PS51293">
    <property type="entry name" value="SANT"/>
    <property type="match status" value="1"/>
</dbReference>
<dbReference type="RefSeq" id="XP_014658553.1">
    <property type="nucleotide sequence ID" value="XM_014803067.1"/>
</dbReference>
<dbReference type="SUPFAM" id="SSF46689">
    <property type="entry name" value="Homeodomain-like"/>
    <property type="match status" value="3"/>
</dbReference>
<dbReference type="PROSITE" id="PS51294">
    <property type="entry name" value="HTH_MYB"/>
    <property type="match status" value="2"/>
</dbReference>
<feature type="region of interest" description="Disordered" evidence="1">
    <location>
        <begin position="458"/>
        <end position="480"/>
    </location>
</feature>
<keyword evidence="6" id="KW-1185">Reference proteome</keyword>
<organism evidence="5 6">
    <name type="scientific">Pseudozyma antarctica</name>
    <name type="common">Yeast</name>
    <name type="synonym">Candida antarctica</name>
    <dbReference type="NCBI Taxonomy" id="84753"/>
    <lineage>
        <taxon>Eukaryota</taxon>
        <taxon>Fungi</taxon>
        <taxon>Dikarya</taxon>
        <taxon>Basidiomycota</taxon>
        <taxon>Ustilaginomycotina</taxon>
        <taxon>Ustilaginomycetes</taxon>
        <taxon>Ustilaginales</taxon>
        <taxon>Ustilaginaceae</taxon>
        <taxon>Moesziomyces</taxon>
    </lineage>
</organism>
<dbReference type="PANTHER" id="PTHR45614:SF254">
    <property type="entry name" value="TRANSCRIPTIONAL REGULATORY PROTEIN TOD6"/>
    <property type="match status" value="1"/>
</dbReference>
<dbReference type="EMBL" id="OOIQ01000002">
    <property type="protein sequence ID" value="SPO43829.1"/>
    <property type="molecule type" value="Genomic_DNA"/>
</dbReference>
<dbReference type="GO" id="GO:0000978">
    <property type="term" value="F:RNA polymerase II cis-regulatory region sequence-specific DNA binding"/>
    <property type="evidence" value="ECO:0007669"/>
    <property type="project" value="TreeGrafter"/>
</dbReference>
<evidence type="ECO:0000259" key="3">
    <source>
        <dbReference type="PROSITE" id="PS51293"/>
    </source>
</evidence>
<dbReference type="SMART" id="SM00717">
    <property type="entry name" value="SANT"/>
    <property type="match status" value="3"/>
</dbReference>
<dbReference type="InterPro" id="IPR009057">
    <property type="entry name" value="Homeodomain-like_sf"/>
</dbReference>
<dbReference type="GO" id="GO:0000981">
    <property type="term" value="F:DNA-binding transcription factor activity, RNA polymerase II-specific"/>
    <property type="evidence" value="ECO:0007669"/>
    <property type="project" value="TreeGrafter"/>
</dbReference>
<evidence type="ECO:0000256" key="1">
    <source>
        <dbReference type="SAM" id="MobiDB-lite"/>
    </source>
</evidence>
<evidence type="ECO:0000313" key="5">
    <source>
        <dbReference type="EMBL" id="SPO43829.1"/>
    </source>
</evidence>
<dbReference type="InterPro" id="IPR050560">
    <property type="entry name" value="MYB_TF"/>
</dbReference>
<dbReference type="Proteomes" id="UP000325008">
    <property type="component" value="Unassembled WGS sequence"/>
</dbReference>
<dbReference type="Gene3D" id="1.10.10.60">
    <property type="entry name" value="Homeodomain-like"/>
    <property type="match status" value="3"/>
</dbReference>
<evidence type="ECO:0000259" key="2">
    <source>
        <dbReference type="PROSITE" id="PS50090"/>
    </source>
</evidence>
<dbReference type="Pfam" id="PF00249">
    <property type="entry name" value="Myb_DNA-binding"/>
    <property type="match status" value="2"/>
</dbReference>
<name>A0A5C3FK79_PSEA2</name>
<dbReference type="AlphaFoldDB" id="A0A5C3FK79"/>
<comment type="caution">
    <text evidence="5">The sequence shown here is derived from an EMBL/GenBank/DDBJ whole genome shotgun (WGS) entry which is preliminary data.</text>
</comment>
<evidence type="ECO:0000313" key="6">
    <source>
        <dbReference type="Proteomes" id="UP000325008"/>
    </source>
</evidence>
<proteinExistence type="predicted"/>
<dbReference type="CDD" id="cd00167">
    <property type="entry name" value="SANT"/>
    <property type="match status" value="3"/>
</dbReference>
<feature type="domain" description="Myb-like" evidence="2">
    <location>
        <begin position="148"/>
        <end position="198"/>
    </location>
</feature>
<dbReference type="GO" id="GO:0005634">
    <property type="term" value="C:nucleus"/>
    <property type="evidence" value="ECO:0007669"/>
    <property type="project" value="TreeGrafter"/>
</dbReference>
<dbReference type="InterPro" id="IPR017930">
    <property type="entry name" value="Myb_dom"/>
</dbReference>
<dbReference type="InterPro" id="IPR017884">
    <property type="entry name" value="SANT_dom"/>
</dbReference>
<dbReference type="PANTHER" id="PTHR45614">
    <property type="entry name" value="MYB PROTEIN-RELATED"/>
    <property type="match status" value="1"/>
</dbReference>
<dbReference type="PROSITE" id="PS50090">
    <property type="entry name" value="MYB_LIKE"/>
    <property type="match status" value="3"/>
</dbReference>
<feature type="domain" description="Myb-like" evidence="2">
    <location>
        <begin position="203"/>
        <end position="246"/>
    </location>
</feature>